<dbReference type="EMBL" id="FNBT01000002">
    <property type="protein sequence ID" value="SDF24164.1"/>
    <property type="molecule type" value="Genomic_DNA"/>
</dbReference>
<reference evidence="3" key="1">
    <citation type="submission" date="2016-10" db="EMBL/GenBank/DDBJ databases">
        <authorList>
            <person name="Varghese N."/>
            <person name="Submissions S."/>
        </authorList>
    </citation>
    <scope>NUCLEOTIDE SEQUENCE [LARGE SCALE GENOMIC DNA]</scope>
    <source>
        <strain evidence="3">DSM 44268</strain>
    </source>
</reference>
<accession>A0A1G7JHA7</accession>
<keyword evidence="3" id="KW-1185">Reference proteome</keyword>
<dbReference type="Proteomes" id="UP000199406">
    <property type="component" value="Unassembled WGS sequence"/>
</dbReference>
<name>A0A1G7JHA7_9ACTN</name>
<feature type="region of interest" description="Disordered" evidence="1">
    <location>
        <begin position="20"/>
        <end position="77"/>
    </location>
</feature>
<sequence>MRFSPAVFLPVLALSALVGCGGKEQPDDAAATTTAEPAPESSAPGSSSATASDSPGAASPGQVPRPGPDSCEPVAEAPDGVYVVADAGEVILRLEDSGITLDVRSTDGWSTSVDSDEDEADVEFTRGDETIDFEADVEAGRLVIQVCDED</sequence>
<organism evidence="2 3">
    <name type="scientific">Blastococcus aurantiacus</name>
    <dbReference type="NCBI Taxonomy" id="1550231"/>
    <lineage>
        <taxon>Bacteria</taxon>
        <taxon>Bacillati</taxon>
        <taxon>Actinomycetota</taxon>
        <taxon>Actinomycetes</taxon>
        <taxon>Geodermatophilales</taxon>
        <taxon>Geodermatophilaceae</taxon>
        <taxon>Blastococcus</taxon>
    </lineage>
</organism>
<evidence type="ECO:0000256" key="1">
    <source>
        <dbReference type="SAM" id="MobiDB-lite"/>
    </source>
</evidence>
<evidence type="ECO:0000313" key="2">
    <source>
        <dbReference type="EMBL" id="SDF24164.1"/>
    </source>
</evidence>
<evidence type="ECO:0008006" key="4">
    <source>
        <dbReference type="Google" id="ProtNLM"/>
    </source>
</evidence>
<dbReference type="AlphaFoldDB" id="A0A1G7JHA7"/>
<gene>
    <name evidence="2" type="ORF">SAMN05660662_1505</name>
</gene>
<proteinExistence type="predicted"/>
<protein>
    <recommendedName>
        <fullName evidence="4">Membrane-bound lysozyme-inhibitor of c-type lysozyme</fullName>
    </recommendedName>
</protein>
<evidence type="ECO:0000313" key="3">
    <source>
        <dbReference type="Proteomes" id="UP000199406"/>
    </source>
</evidence>
<dbReference type="PROSITE" id="PS51257">
    <property type="entry name" value="PROKAR_LIPOPROTEIN"/>
    <property type="match status" value="1"/>
</dbReference>
<dbReference type="OrthoDB" id="5196975at2"/>
<dbReference type="RefSeq" id="WP_091764572.1">
    <property type="nucleotide sequence ID" value="NZ_FNBT01000002.1"/>
</dbReference>
<feature type="compositionally biased region" description="Low complexity" evidence="1">
    <location>
        <begin position="28"/>
        <end position="61"/>
    </location>
</feature>